<dbReference type="InterPro" id="IPR000070">
    <property type="entry name" value="Pectinesterase_cat"/>
</dbReference>
<dbReference type="PROSITE" id="PS00800">
    <property type="entry name" value="PECTINESTERASE_1"/>
    <property type="match status" value="1"/>
</dbReference>
<evidence type="ECO:0000256" key="3">
    <source>
        <dbReference type="ARBA" id="ARBA00022512"/>
    </source>
</evidence>
<sequence length="235" mass="26267">MAIDDCKELLDFSVSELACLPFRPPRNNGTAANDDSGNKGFPKWMTEGDKELLLSSQKGMHADAVVAVDGSGQYRSIAQAIYEAPSYSNRRYVIYVKKGVYKENIDMKKKKTNIMLVGDGIGQTIVTGNRNFMQGWTTFRTATVEEGLKISAAPIQKHDPVTVSPLQAVYARRPCMLPPRMIHPAWKTRVREAPSAIHTLMRRITPNTSRNVLRALEDKDSFPNGNLHYKHIYGG</sequence>
<dbReference type="SUPFAM" id="SSF51126">
    <property type="entry name" value="Pectin lyase-like"/>
    <property type="match status" value="1"/>
</dbReference>
<keyword evidence="6 8" id="KW-0961">Cell wall biogenesis/degradation</keyword>
<keyword evidence="4 8" id="KW-0378">Hydrolase</keyword>
<protein>
    <recommendedName>
        <fullName evidence="8">Pectinesterase</fullName>
        <ecNumber evidence="8">3.1.1.11</ecNumber>
    </recommendedName>
</protein>
<dbReference type="Gene3D" id="2.160.20.10">
    <property type="entry name" value="Single-stranded right-handed beta-helix, Pectin lyase-like"/>
    <property type="match status" value="1"/>
</dbReference>
<gene>
    <name evidence="10" type="ORF">Scaly_2698800</name>
</gene>
<comment type="function">
    <text evidence="8">Acts in the modification of cell walls via demethylesterification of cell wall pectin.</text>
</comment>
<reference evidence="10" key="2">
    <citation type="journal article" date="2024" name="Plant">
        <title>Genomic evolution and insights into agronomic trait innovations of Sesamum species.</title>
        <authorList>
            <person name="Miao H."/>
            <person name="Wang L."/>
            <person name="Qu L."/>
            <person name="Liu H."/>
            <person name="Sun Y."/>
            <person name="Le M."/>
            <person name="Wang Q."/>
            <person name="Wei S."/>
            <person name="Zheng Y."/>
            <person name="Lin W."/>
            <person name="Duan Y."/>
            <person name="Cao H."/>
            <person name="Xiong S."/>
            <person name="Wang X."/>
            <person name="Wei L."/>
            <person name="Li C."/>
            <person name="Ma Q."/>
            <person name="Ju M."/>
            <person name="Zhao R."/>
            <person name="Li G."/>
            <person name="Mu C."/>
            <person name="Tian Q."/>
            <person name="Mei H."/>
            <person name="Zhang T."/>
            <person name="Gao T."/>
            <person name="Zhang H."/>
        </authorList>
    </citation>
    <scope>NUCLEOTIDE SEQUENCE</scope>
    <source>
        <strain evidence="10">KEN8</strain>
    </source>
</reference>
<evidence type="ECO:0000256" key="8">
    <source>
        <dbReference type="RuleBase" id="RU000589"/>
    </source>
</evidence>
<reference evidence="10" key="1">
    <citation type="submission" date="2020-06" db="EMBL/GenBank/DDBJ databases">
        <authorList>
            <person name="Li T."/>
            <person name="Hu X."/>
            <person name="Zhang T."/>
            <person name="Song X."/>
            <person name="Zhang H."/>
            <person name="Dai N."/>
            <person name="Sheng W."/>
            <person name="Hou X."/>
            <person name="Wei L."/>
        </authorList>
    </citation>
    <scope>NUCLEOTIDE SEQUENCE</scope>
    <source>
        <strain evidence="10">KEN8</strain>
        <tissue evidence="10">Leaf</tissue>
    </source>
</reference>
<dbReference type="GO" id="GO:0030599">
    <property type="term" value="F:pectinesterase activity"/>
    <property type="evidence" value="ECO:0007669"/>
    <property type="project" value="UniProtKB-UniRule"/>
</dbReference>
<dbReference type="InterPro" id="IPR011050">
    <property type="entry name" value="Pectin_lyase_fold/virulence"/>
</dbReference>
<evidence type="ECO:0000256" key="6">
    <source>
        <dbReference type="ARBA" id="ARBA00023316"/>
    </source>
</evidence>
<dbReference type="InterPro" id="IPR018040">
    <property type="entry name" value="Pectinesterase_Tyr_AS"/>
</dbReference>
<keyword evidence="8" id="KW-0964">Secreted</keyword>
<dbReference type="EMBL" id="JACGWM010001685">
    <property type="protein sequence ID" value="KAL0289594.1"/>
    <property type="molecule type" value="Genomic_DNA"/>
</dbReference>
<dbReference type="AlphaFoldDB" id="A0AAW2J5M5"/>
<evidence type="ECO:0000259" key="9">
    <source>
        <dbReference type="Pfam" id="PF01095"/>
    </source>
</evidence>
<feature type="domain" description="Pectinesterase catalytic" evidence="9">
    <location>
        <begin position="63"/>
        <end position="145"/>
    </location>
</feature>
<dbReference type="Pfam" id="PF01095">
    <property type="entry name" value="Pectinesterase"/>
    <property type="match status" value="1"/>
</dbReference>
<dbReference type="GO" id="GO:0042545">
    <property type="term" value="P:cell wall modification"/>
    <property type="evidence" value="ECO:0007669"/>
    <property type="project" value="UniProtKB-UniRule"/>
</dbReference>
<name>A0AAW2J5M5_9LAMI</name>
<comment type="pathway">
    <text evidence="2 8">Glycan metabolism; pectin degradation; 2-dehydro-3-deoxy-D-gluconate from pectin: step 1/5.</text>
</comment>
<evidence type="ECO:0000256" key="7">
    <source>
        <dbReference type="ARBA" id="ARBA00047928"/>
    </source>
</evidence>
<organism evidence="10">
    <name type="scientific">Sesamum calycinum</name>
    <dbReference type="NCBI Taxonomy" id="2727403"/>
    <lineage>
        <taxon>Eukaryota</taxon>
        <taxon>Viridiplantae</taxon>
        <taxon>Streptophyta</taxon>
        <taxon>Embryophyta</taxon>
        <taxon>Tracheophyta</taxon>
        <taxon>Spermatophyta</taxon>
        <taxon>Magnoliopsida</taxon>
        <taxon>eudicotyledons</taxon>
        <taxon>Gunneridae</taxon>
        <taxon>Pentapetalae</taxon>
        <taxon>asterids</taxon>
        <taxon>lamiids</taxon>
        <taxon>Lamiales</taxon>
        <taxon>Pedaliaceae</taxon>
        <taxon>Sesamum</taxon>
    </lineage>
</organism>
<evidence type="ECO:0000256" key="1">
    <source>
        <dbReference type="ARBA" id="ARBA00004191"/>
    </source>
</evidence>
<keyword evidence="3 8" id="KW-0134">Cell wall</keyword>
<comment type="catalytic activity">
    <reaction evidence="7 8">
        <text>[(1-&gt;4)-alpha-D-galacturonosyl methyl ester](n) + n H2O = [(1-&gt;4)-alpha-D-galacturonosyl](n) + n methanol + n H(+)</text>
        <dbReference type="Rhea" id="RHEA:22380"/>
        <dbReference type="Rhea" id="RHEA-COMP:14570"/>
        <dbReference type="Rhea" id="RHEA-COMP:14573"/>
        <dbReference type="ChEBI" id="CHEBI:15377"/>
        <dbReference type="ChEBI" id="CHEBI:15378"/>
        <dbReference type="ChEBI" id="CHEBI:17790"/>
        <dbReference type="ChEBI" id="CHEBI:140522"/>
        <dbReference type="ChEBI" id="CHEBI:140523"/>
        <dbReference type="EC" id="3.1.1.11"/>
    </reaction>
</comment>
<comment type="subcellular location">
    <subcellularLocation>
        <location evidence="1 8">Secreted</location>
        <location evidence="1 8">Cell wall</location>
    </subcellularLocation>
</comment>
<evidence type="ECO:0000256" key="5">
    <source>
        <dbReference type="ARBA" id="ARBA00023085"/>
    </source>
</evidence>
<evidence type="ECO:0000256" key="2">
    <source>
        <dbReference type="ARBA" id="ARBA00005184"/>
    </source>
</evidence>
<comment type="caution">
    <text evidence="10">The sequence shown here is derived from an EMBL/GenBank/DDBJ whole genome shotgun (WGS) entry which is preliminary data.</text>
</comment>
<accession>A0AAW2J5M5</accession>
<dbReference type="GO" id="GO:0045490">
    <property type="term" value="P:pectin catabolic process"/>
    <property type="evidence" value="ECO:0007669"/>
    <property type="project" value="UniProtKB-UniRule"/>
</dbReference>
<proteinExistence type="predicted"/>
<evidence type="ECO:0000256" key="4">
    <source>
        <dbReference type="ARBA" id="ARBA00022801"/>
    </source>
</evidence>
<evidence type="ECO:0000313" key="10">
    <source>
        <dbReference type="EMBL" id="KAL0289594.1"/>
    </source>
</evidence>
<keyword evidence="5 8" id="KW-0063">Aspartyl esterase</keyword>
<dbReference type="PANTHER" id="PTHR31707">
    <property type="entry name" value="PECTINESTERASE"/>
    <property type="match status" value="1"/>
</dbReference>
<dbReference type="InterPro" id="IPR012334">
    <property type="entry name" value="Pectin_lyas_fold"/>
</dbReference>
<dbReference type="EC" id="3.1.1.11" evidence="8"/>